<reference evidence="2" key="1">
    <citation type="submission" date="2014-11" db="EMBL/GenBank/DDBJ databases">
        <authorList>
            <person name="Amaro Gonzalez C."/>
        </authorList>
    </citation>
    <scope>NUCLEOTIDE SEQUENCE</scope>
</reference>
<keyword evidence="1" id="KW-0472">Membrane</keyword>
<feature type="transmembrane region" description="Helical" evidence="1">
    <location>
        <begin position="21"/>
        <end position="39"/>
    </location>
</feature>
<dbReference type="AlphaFoldDB" id="A0A0E9WPA2"/>
<reference evidence="2" key="2">
    <citation type="journal article" date="2015" name="Fish Shellfish Immunol.">
        <title>Early steps in the European eel (Anguilla anguilla)-Vibrio vulnificus interaction in the gills: Role of the RtxA13 toxin.</title>
        <authorList>
            <person name="Callol A."/>
            <person name="Pajuelo D."/>
            <person name="Ebbesson L."/>
            <person name="Teles M."/>
            <person name="MacKenzie S."/>
            <person name="Amaro C."/>
        </authorList>
    </citation>
    <scope>NUCLEOTIDE SEQUENCE</scope>
</reference>
<evidence type="ECO:0000256" key="1">
    <source>
        <dbReference type="SAM" id="Phobius"/>
    </source>
</evidence>
<accession>A0A0E9WPA2</accession>
<organism evidence="2">
    <name type="scientific">Anguilla anguilla</name>
    <name type="common">European freshwater eel</name>
    <name type="synonym">Muraena anguilla</name>
    <dbReference type="NCBI Taxonomy" id="7936"/>
    <lineage>
        <taxon>Eukaryota</taxon>
        <taxon>Metazoa</taxon>
        <taxon>Chordata</taxon>
        <taxon>Craniata</taxon>
        <taxon>Vertebrata</taxon>
        <taxon>Euteleostomi</taxon>
        <taxon>Actinopterygii</taxon>
        <taxon>Neopterygii</taxon>
        <taxon>Teleostei</taxon>
        <taxon>Anguilliformes</taxon>
        <taxon>Anguillidae</taxon>
        <taxon>Anguilla</taxon>
    </lineage>
</organism>
<sequence length="107" mass="12481">MFPLSVRHNVSLWVEYARSRLYCFFGGFFCFFPLTWVWMCLSPTSTFVIFCCHVCFVSRSLSCFHCTVNRQLGTVVNQSEFIYLCFSPPPLVYKFQEMNSCRPLGIG</sequence>
<dbReference type="EMBL" id="GBXM01016343">
    <property type="protein sequence ID" value="JAH92234.1"/>
    <property type="molecule type" value="Transcribed_RNA"/>
</dbReference>
<evidence type="ECO:0000313" key="2">
    <source>
        <dbReference type="EMBL" id="JAH92234.1"/>
    </source>
</evidence>
<keyword evidence="1" id="KW-1133">Transmembrane helix</keyword>
<proteinExistence type="predicted"/>
<name>A0A0E9WPA2_ANGAN</name>
<keyword evidence="1" id="KW-0812">Transmembrane</keyword>
<protein>
    <submittedName>
        <fullName evidence="2">Uncharacterized protein</fullName>
    </submittedName>
</protein>